<dbReference type="EMBL" id="AWXR01000003">
    <property type="protein sequence ID" value="ERM84638.1"/>
    <property type="molecule type" value="Genomic_DNA"/>
</dbReference>
<evidence type="ECO:0000313" key="1">
    <source>
        <dbReference type="EMBL" id="ERM84638.1"/>
    </source>
</evidence>
<proteinExistence type="predicted"/>
<keyword evidence="2" id="KW-1185">Reference proteome</keyword>
<dbReference type="AlphaFoldDB" id="U5C3K2"/>
<comment type="caution">
    <text evidence="1">The sequence shown here is derived from an EMBL/GenBank/DDBJ whole genome shotgun (WGS) entry which is preliminary data.</text>
</comment>
<dbReference type="Proteomes" id="UP000016843">
    <property type="component" value="Unassembled WGS sequence"/>
</dbReference>
<evidence type="ECO:0000313" key="2">
    <source>
        <dbReference type="Proteomes" id="UP000016843"/>
    </source>
</evidence>
<sequence length="76" mass="8815">MELASNCIGLVACIVKFGKLFQNCYAGEFIICFIVVNQKFSITSMELSHFEISVSLDFQLRREHPVRFLSLFIFFK</sequence>
<accession>U5C3K2</accession>
<organism evidence="1 2">
    <name type="scientific">Rhodonellum psychrophilum GCM71 = DSM 17998</name>
    <dbReference type="NCBI Taxonomy" id="1123057"/>
    <lineage>
        <taxon>Bacteria</taxon>
        <taxon>Pseudomonadati</taxon>
        <taxon>Bacteroidota</taxon>
        <taxon>Cytophagia</taxon>
        <taxon>Cytophagales</taxon>
        <taxon>Cytophagaceae</taxon>
        <taxon>Rhodonellum</taxon>
    </lineage>
</organism>
<protein>
    <submittedName>
        <fullName evidence="1">Uncharacterized protein</fullName>
    </submittedName>
</protein>
<reference evidence="1 2" key="1">
    <citation type="journal article" date="2013" name="Genome Announc.">
        <title>Draft Genome Sequence of the Psychrophilic and Alkaliphilic Rhodonellum psychrophilum Strain GCM71T.</title>
        <authorList>
            <person name="Hauptmann A.L."/>
            <person name="Glaring M.A."/>
            <person name="Hallin P.F."/>
            <person name="Prieme A."/>
            <person name="Stougaard P."/>
        </authorList>
    </citation>
    <scope>NUCLEOTIDE SEQUENCE [LARGE SCALE GENOMIC DNA]</scope>
    <source>
        <strain evidence="1 2">GCM71</strain>
    </source>
</reference>
<name>U5C3K2_9BACT</name>
<gene>
    <name evidence="1" type="ORF">P872_24795</name>
</gene>